<name>A0ABD5RIL0_9EURY</name>
<gene>
    <name evidence="2" type="ORF">ACFPYI_03710</name>
</gene>
<dbReference type="Proteomes" id="UP001596099">
    <property type="component" value="Unassembled WGS sequence"/>
</dbReference>
<dbReference type="AlphaFoldDB" id="A0ABD5RIL0"/>
<dbReference type="Gene3D" id="3.90.79.10">
    <property type="entry name" value="Nucleoside Triphosphate Pyrophosphohydrolase"/>
    <property type="match status" value="1"/>
</dbReference>
<accession>A0ABD5RIL0</accession>
<sequence>MSRGETYDRVRSILSSLRGTYGHCPVRQTTISVPTTTYDRLRGLAERSVVDVGVRVNNARGESLVVRNEGGWTDPCGHVEDGESIEAGACRVFHETADFTCDIEGLLGITILCLTDASDAARAPIYRLGALFDGGRTEGTGCEECQWRPVKSGPFVGAY</sequence>
<dbReference type="RefSeq" id="WP_247419487.1">
    <property type="nucleotide sequence ID" value="NZ_JALLGW010000002.1"/>
</dbReference>
<evidence type="ECO:0000313" key="3">
    <source>
        <dbReference type="Proteomes" id="UP001596099"/>
    </source>
</evidence>
<comment type="caution">
    <text evidence="2">The sequence shown here is derived from an EMBL/GenBank/DDBJ whole genome shotgun (WGS) entry which is preliminary data.</text>
</comment>
<protein>
    <submittedName>
        <fullName evidence="2">NUDIX domain-containing protein</fullName>
    </submittedName>
</protein>
<dbReference type="SUPFAM" id="SSF55811">
    <property type="entry name" value="Nudix"/>
    <property type="match status" value="1"/>
</dbReference>
<feature type="domain" description="Nudix hydrolase" evidence="1">
    <location>
        <begin position="50"/>
        <end position="103"/>
    </location>
</feature>
<proteinExistence type="predicted"/>
<keyword evidence="3" id="KW-1185">Reference proteome</keyword>
<dbReference type="Pfam" id="PF00293">
    <property type="entry name" value="NUDIX"/>
    <property type="match status" value="1"/>
</dbReference>
<dbReference type="EMBL" id="JBHSQH010000001">
    <property type="protein sequence ID" value="MFC5970428.1"/>
    <property type="molecule type" value="Genomic_DNA"/>
</dbReference>
<evidence type="ECO:0000259" key="1">
    <source>
        <dbReference type="Pfam" id="PF00293"/>
    </source>
</evidence>
<reference evidence="2 3" key="1">
    <citation type="journal article" date="2019" name="Int. J. Syst. Evol. Microbiol.">
        <title>The Global Catalogue of Microorganisms (GCM) 10K type strain sequencing project: providing services to taxonomists for standard genome sequencing and annotation.</title>
        <authorList>
            <consortium name="The Broad Institute Genomics Platform"/>
            <consortium name="The Broad Institute Genome Sequencing Center for Infectious Disease"/>
            <person name="Wu L."/>
            <person name="Ma J."/>
        </authorList>
    </citation>
    <scope>NUCLEOTIDE SEQUENCE [LARGE SCALE GENOMIC DNA]</scope>
    <source>
        <strain evidence="2 3">CGMCC 1.12543</strain>
    </source>
</reference>
<organism evidence="2 3">
    <name type="scientific">Halomarina salina</name>
    <dbReference type="NCBI Taxonomy" id="1872699"/>
    <lineage>
        <taxon>Archaea</taxon>
        <taxon>Methanobacteriati</taxon>
        <taxon>Methanobacteriota</taxon>
        <taxon>Stenosarchaea group</taxon>
        <taxon>Halobacteria</taxon>
        <taxon>Halobacteriales</taxon>
        <taxon>Natronomonadaceae</taxon>
        <taxon>Halomarina</taxon>
    </lineage>
</organism>
<dbReference type="InterPro" id="IPR015797">
    <property type="entry name" value="NUDIX_hydrolase-like_dom_sf"/>
</dbReference>
<evidence type="ECO:0000313" key="2">
    <source>
        <dbReference type="EMBL" id="MFC5970428.1"/>
    </source>
</evidence>
<dbReference type="InterPro" id="IPR000086">
    <property type="entry name" value="NUDIX_hydrolase_dom"/>
</dbReference>